<comment type="caution">
    <text evidence="2">The sequence shown here is derived from an EMBL/GenBank/DDBJ whole genome shotgun (WGS) entry which is preliminary data.</text>
</comment>
<feature type="compositionally biased region" description="Pro residues" evidence="1">
    <location>
        <begin position="171"/>
        <end position="189"/>
    </location>
</feature>
<proteinExistence type="predicted"/>
<dbReference type="Proteomes" id="UP001518990">
    <property type="component" value="Unassembled WGS sequence"/>
</dbReference>
<gene>
    <name evidence="2" type="ORF">IAI60_04040</name>
</gene>
<evidence type="ECO:0000313" key="2">
    <source>
        <dbReference type="EMBL" id="MBO1073772.1"/>
    </source>
</evidence>
<protein>
    <recommendedName>
        <fullName evidence="4">DUF3035 domain-containing protein</fullName>
    </recommendedName>
</protein>
<feature type="region of interest" description="Disordered" evidence="1">
    <location>
        <begin position="49"/>
        <end position="189"/>
    </location>
</feature>
<dbReference type="EMBL" id="JACTNF010000003">
    <property type="protein sequence ID" value="MBO1073772.1"/>
    <property type="molecule type" value="Genomic_DNA"/>
</dbReference>
<organism evidence="2 3">
    <name type="scientific">Roseomonas marmotae</name>
    <dbReference type="NCBI Taxonomy" id="2768161"/>
    <lineage>
        <taxon>Bacteria</taxon>
        <taxon>Pseudomonadati</taxon>
        <taxon>Pseudomonadota</taxon>
        <taxon>Alphaproteobacteria</taxon>
        <taxon>Acetobacterales</taxon>
        <taxon>Roseomonadaceae</taxon>
        <taxon>Roseomonas</taxon>
    </lineage>
</organism>
<feature type="compositionally biased region" description="Low complexity" evidence="1">
    <location>
        <begin position="160"/>
        <end position="170"/>
    </location>
</feature>
<name>A0ABS3K9T1_9PROT</name>
<accession>A0ABS3K9T1</accession>
<evidence type="ECO:0000256" key="1">
    <source>
        <dbReference type="SAM" id="MobiDB-lite"/>
    </source>
</evidence>
<dbReference type="RefSeq" id="WP_207445366.1">
    <property type="nucleotide sequence ID" value="NZ_CP061091.1"/>
</dbReference>
<feature type="compositionally biased region" description="Pro residues" evidence="1">
    <location>
        <begin position="99"/>
        <end position="109"/>
    </location>
</feature>
<sequence length="189" mass="18975">MRYGRGQGRGYQAVLRHLLALPLLLPLTACVGEGPVAFFRSITGDPLGGRAPPPGLDSEGYPNLASVPPPPARGAASAREELTRALADARAQSQQPLTPGAPVPPPPPGLDSDVPVQPPPPPRLAAAPRIAPGTELPVPTLGAVPAVPSIPGVGEPSVPAPDALPADPGEAPAPPPAEMLAPPPPAPRL</sequence>
<evidence type="ECO:0008006" key="4">
    <source>
        <dbReference type="Google" id="ProtNLM"/>
    </source>
</evidence>
<reference evidence="2 3" key="1">
    <citation type="submission" date="2020-09" db="EMBL/GenBank/DDBJ databases">
        <title>Roseomonas.</title>
        <authorList>
            <person name="Zhu W."/>
        </authorList>
    </citation>
    <scope>NUCLEOTIDE SEQUENCE [LARGE SCALE GENOMIC DNA]</scope>
    <source>
        <strain evidence="2 3">1311</strain>
    </source>
</reference>
<evidence type="ECO:0000313" key="3">
    <source>
        <dbReference type="Proteomes" id="UP001518990"/>
    </source>
</evidence>
<keyword evidence="3" id="KW-1185">Reference proteome</keyword>